<evidence type="ECO:0000313" key="2">
    <source>
        <dbReference type="Proteomes" id="UP000012042"/>
    </source>
</evidence>
<accession>M5ADB5</accession>
<dbReference type="Proteomes" id="UP000012042">
    <property type="component" value="Chromosome"/>
</dbReference>
<dbReference type="KEGG" id="lbk:LVISKB_1119"/>
<gene>
    <name evidence="1" type="ORF">LVISKB_1119</name>
</gene>
<sequence length="30" mass="3654">MPLFMKESVTRVRDEQRSRVQHRIVRQISA</sequence>
<organism evidence="1 2">
    <name type="scientific">Levilactobacillus brevis KB290</name>
    <dbReference type="NCBI Taxonomy" id="1001583"/>
    <lineage>
        <taxon>Bacteria</taxon>
        <taxon>Bacillati</taxon>
        <taxon>Bacillota</taxon>
        <taxon>Bacilli</taxon>
        <taxon>Lactobacillales</taxon>
        <taxon>Lactobacillaceae</taxon>
        <taxon>Levilactobacillus</taxon>
    </lineage>
</organism>
<name>M5ADB5_LEVBR</name>
<dbReference type="AlphaFoldDB" id="M5ADB5"/>
<reference evidence="1 2" key="1">
    <citation type="journal article" date="2013" name="PLoS ONE">
        <title>Genomic Analysis by Deep Sequencing of the Probiotic Lactobacillus brevis KB290 Harboring Nine Plasmids Reveals Genomic Stability.</title>
        <authorList>
            <person name="Fukao M."/>
            <person name="Oshima K."/>
            <person name="Morita H."/>
            <person name="Toh H."/>
            <person name="Suda W."/>
            <person name="Kim S.W."/>
            <person name="Suzuki S."/>
            <person name="Yakabe T."/>
            <person name="Hattori M."/>
            <person name="Yajima N."/>
        </authorList>
    </citation>
    <scope>NUCLEOTIDE SEQUENCE [LARGE SCALE GENOMIC DNA]</scope>
    <source>
        <strain evidence="1 2">KB290</strain>
    </source>
</reference>
<evidence type="ECO:0000313" key="1">
    <source>
        <dbReference type="EMBL" id="BAN06754.1"/>
    </source>
</evidence>
<protein>
    <submittedName>
        <fullName evidence="1">Uncharacterized protein</fullName>
    </submittedName>
</protein>
<dbReference type="EMBL" id="AP012167">
    <property type="protein sequence ID" value="BAN06754.1"/>
    <property type="molecule type" value="Genomic_DNA"/>
</dbReference>
<dbReference type="HOGENOM" id="CLU_3404131_0_0_9"/>
<proteinExistence type="predicted"/>